<gene>
    <name evidence="2" type="ORF">OVA965_LOCUS3098</name>
    <name evidence="3" type="ORF">TMI583_LOCUS3097</name>
</gene>
<evidence type="ECO:0000313" key="2">
    <source>
        <dbReference type="EMBL" id="CAF0771290.1"/>
    </source>
</evidence>
<dbReference type="Proteomes" id="UP000682733">
    <property type="component" value="Unassembled WGS sequence"/>
</dbReference>
<accession>A0A8S2GXW1</accession>
<dbReference type="AlphaFoldDB" id="A0A8S2GXW1"/>
<protein>
    <submittedName>
        <fullName evidence="3">Uncharacterized protein</fullName>
    </submittedName>
</protein>
<keyword evidence="1" id="KW-1133">Transmembrane helix</keyword>
<evidence type="ECO:0000313" key="3">
    <source>
        <dbReference type="EMBL" id="CAF3552138.1"/>
    </source>
</evidence>
<proteinExistence type="predicted"/>
<dbReference type="EMBL" id="CAJNOK010000722">
    <property type="protein sequence ID" value="CAF0771290.1"/>
    <property type="molecule type" value="Genomic_DNA"/>
</dbReference>
<keyword evidence="1" id="KW-0812">Transmembrane</keyword>
<dbReference type="EMBL" id="CAJOBA010000722">
    <property type="protein sequence ID" value="CAF3552138.1"/>
    <property type="molecule type" value="Genomic_DNA"/>
</dbReference>
<sequence length="285" mass="32339">MSDKILNEMMNRSKLPSSSCYHQQCFLLKPPPEFNLKPPPTISHLLITTLTCPYEFNRIISASVNMAERQQPSFIVILTIAMVALITVTSTCVVIFLLCIRLQCYRKFHRRRSNNSWSSNVVKTNTNNQNSLSSVLPNYDCVTSTNSRYPSLPMTTDSNLSLPNNDEIKALDTYIQHQTPSIRTNNVYEEIAAGIDPTHPCCTCTLMWKHHCSKPLTTNLHHSGVHLYYACEPQLTPIVCQTCLLESTAHRTKTLLQKQQTDCLCTCNQQTIMQNNFFKPIHGAN</sequence>
<evidence type="ECO:0000256" key="1">
    <source>
        <dbReference type="SAM" id="Phobius"/>
    </source>
</evidence>
<comment type="caution">
    <text evidence="3">The sequence shown here is derived from an EMBL/GenBank/DDBJ whole genome shotgun (WGS) entry which is preliminary data.</text>
</comment>
<name>A0A8S2GXW1_9BILA</name>
<keyword evidence="1" id="KW-0472">Membrane</keyword>
<reference evidence="3" key="1">
    <citation type="submission" date="2021-02" db="EMBL/GenBank/DDBJ databases">
        <authorList>
            <person name="Nowell W R."/>
        </authorList>
    </citation>
    <scope>NUCLEOTIDE SEQUENCE</scope>
</reference>
<organism evidence="3 4">
    <name type="scientific">Didymodactylos carnosus</name>
    <dbReference type="NCBI Taxonomy" id="1234261"/>
    <lineage>
        <taxon>Eukaryota</taxon>
        <taxon>Metazoa</taxon>
        <taxon>Spiralia</taxon>
        <taxon>Gnathifera</taxon>
        <taxon>Rotifera</taxon>
        <taxon>Eurotatoria</taxon>
        <taxon>Bdelloidea</taxon>
        <taxon>Philodinida</taxon>
        <taxon>Philodinidae</taxon>
        <taxon>Didymodactylos</taxon>
    </lineage>
</organism>
<dbReference type="Proteomes" id="UP000677228">
    <property type="component" value="Unassembled WGS sequence"/>
</dbReference>
<evidence type="ECO:0000313" key="4">
    <source>
        <dbReference type="Proteomes" id="UP000682733"/>
    </source>
</evidence>
<feature type="transmembrane region" description="Helical" evidence="1">
    <location>
        <begin position="74"/>
        <end position="102"/>
    </location>
</feature>